<comment type="similarity">
    <text evidence="1">Belongs to the peptidase C1 family.</text>
</comment>
<dbReference type="InterPro" id="IPR039417">
    <property type="entry name" value="Peptidase_C1A_papain-like"/>
</dbReference>
<evidence type="ECO:0000256" key="3">
    <source>
        <dbReference type="ARBA" id="ARBA00023157"/>
    </source>
</evidence>
<proteinExistence type="inferred from homology"/>
<evidence type="ECO:0008006" key="9">
    <source>
        <dbReference type="Google" id="ProtNLM"/>
    </source>
</evidence>
<keyword evidence="3" id="KW-1015">Disulfide bond</keyword>
<evidence type="ECO:0000313" key="7">
    <source>
        <dbReference type="EMBL" id="KAL3826802.1"/>
    </source>
</evidence>
<dbReference type="Gene3D" id="1.10.287.2250">
    <property type="match status" value="1"/>
</dbReference>
<evidence type="ECO:0000256" key="2">
    <source>
        <dbReference type="ARBA" id="ARBA00023145"/>
    </source>
</evidence>
<dbReference type="SMART" id="SM00848">
    <property type="entry name" value="Inhibitor_I29"/>
    <property type="match status" value="1"/>
</dbReference>
<comment type="caution">
    <text evidence="7">The sequence shown here is derived from an EMBL/GenBank/DDBJ whole genome shotgun (WGS) entry which is preliminary data.</text>
</comment>
<evidence type="ECO:0000313" key="8">
    <source>
        <dbReference type="Proteomes" id="UP001530377"/>
    </source>
</evidence>
<name>A0ABD3SQC9_9STRA</name>
<gene>
    <name evidence="7" type="ORF">ACHAXA_000628</name>
</gene>
<dbReference type="InterPro" id="IPR038765">
    <property type="entry name" value="Papain-like_cys_pep_sf"/>
</dbReference>
<feature type="compositionally biased region" description="Basic and acidic residues" evidence="4">
    <location>
        <begin position="563"/>
        <end position="574"/>
    </location>
</feature>
<reference evidence="7 8" key="1">
    <citation type="submission" date="2024-10" db="EMBL/GenBank/DDBJ databases">
        <title>Updated reference genomes for cyclostephanoid diatoms.</title>
        <authorList>
            <person name="Roberts W.R."/>
            <person name="Alverson A.J."/>
        </authorList>
    </citation>
    <scope>NUCLEOTIDE SEQUENCE [LARGE SCALE GENOMIC DNA]</scope>
    <source>
        <strain evidence="7 8">AJA228-03</strain>
    </source>
</reference>
<dbReference type="EMBL" id="JALLPB020000014">
    <property type="protein sequence ID" value="KAL3826802.1"/>
    <property type="molecule type" value="Genomic_DNA"/>
</dbReference>
<dbReference type="AlphaFoldDB" id="A0ABD3SQC9"/>
<dbReference type="InterPro" id="IPR013201">
    <property type="entry name" value="Prot_inhib_I29"/>
</dbReference>
<feature type="compositionally biased region" description="Basic and acidic residues" evidence="4">
    <location>
        <begin position="69"/>
        <end position="86"/>
    </location>
</feature>
<keyword evidence="8" id="KW-1185">Reference proteome</keyword>
<dbReference type="PROSITE" id="PS00139">
    <property type="entry name" value="THIOL_PROTEASE_CYS"/>
    <property type="match status" value="1"/>
</dbReference>
<feature type="region of interest" description="Disordered" evidence="4">
    <location>
        <begin position="168"/>
        <end position="254"/>
    </location>
</feature>
<sequence>ATMDRRGGSVVRGRRMRDGAKVRRRRNNNADVMDSDGGCTIDDASSSSDAGNETVHDDDNDDDGDDEADARMGDSYPQHRSDDASRNHPLLSVFDPYSPNKDHPHPQLNDRYFHRGGGAHNAKLSPSSRQQPREGMEMEEEEEEDELIDFMRGDDGVVVDKGIDCHREERFGTIPPPPRSTQPSRHHPHSRGGKVDDGGDDRRFGTDGGGGWHDVESTSFSPFPKHHHDHHVGGAMGGGRWRNDTPARPMTNGPAGNAGGGGVYYGPGGAIPGMLSALSSASGPLITLASGIFSVALSSVAYAGTLVVHFATSNSFAYGRDDEQRANAGNPFRSGGAIGGVGGGMGGGGGGGGGIRRGGKKRCISSTNFRLIIVATTALFCLRNMTAMVFRTTFDSSRKGPSSTGSSGPSASSNSDVTTRIKKARMEHWWNKMIRRRKGLADDAVVATEVYVDGKRAEDAVVVGAQRESSGEDGLSVVAGEGGGGEGNYDPTAPASSSGVVVQTREDGTIVIKLPPPRMHLEGGGARIIDQERPFVAASDEDDETIYIKLPYPPHGLDEVQNQEERTPKRELEPPLRGAAPQESVKLRRFAPPMTPLVDESERSMNALGRRGHGSKIRGRKHDYDYGGGLLHELRSEFDSWASKHGKRYASNTEKEHRFSVWRKNHRRIAAINEKHGPCRMTGRAVFGHNLFSDLDPEEFQSKFLTGYRGPRHDEEYDDGRSVKARRSRFRETAATPEAPMKLHPDIQRKLDDHMMTFGAGAFTEGNESRLNGSEFQANFASTSCSWWDAACILDNISTYKISFLNGCQWWDVSCSLRYIFGYQYVGGTREPTYDENSYPSALDWRAMGVVTDVHSQGSCGACWAITAVETIESANAIATGKLIDLAEEEVIACDGTCEMCNGGWPQNAYEYVMKYGGLPAKTSDYNADFLYKITAVLAGESSSVSEYEMGSYFAQTCPAGKRVGEGGGGVDGDHSHKSGDGNENYQYDASYAQSTRYGKIKGYGYATDRCICYTDGSGCDCDKQNEKIAVLNVASYGPAAVCLEASSWQNYGGGIMTSDIGCSKAFTDMNHCVEVVGYAFTDGNSQSGNDQQGEGSHRSHKSGGSKDNGQREGYWIVKNQWSNYWGMNGYAYVAMGANTCGILNDMTQVYMS</sequence>
<feature type="region of interest" description="Disordered" evidence="4">
    <location>
        <begin position="395"/>
        <end position="419"/>
    </location>
</feature>
<dbReference type="PANTHER" id="PTHR12411">
    <property type="entry name" value="CYSTEINE PROTEASE FAMILY C1-RELATED"/>
    <property type="match status" value="1"/>
</dbReference>
<feature type="region of interest" description="Disordered" evidence="4">
    <location>
        <begin position="552"/>
        <end position="581"/>
    </location>
</feature>
<dbReference type="InterPro" id="IPR000668">
    <property type="entry name" value="Peptidase_C1A_C"/>
</dbReference>
<feature type="non-terminal residue" evidence="7">
    <location>
        <position position="1"/>
    </location>
</feature>
<dbReference type="Pfam" id="PF08246">
    <property type="entry name" value="Inhibitor_I29"/>
    <property type="match status" value="1"/>
</dbReference>
<protein>
    <recommendedName>
        <fullName evidence="9">Peptidase C1A papain C-terminal domain-containing protein</fullName>
    </recommendedName>
</protein>
<dbReference type="SMART" id="SM00645">
    <property type="entry name" value="Pept_C1"/>
    <property type="match status" value="1"/>
</dbReference>
<feature type="compositionally biased region" description="Low complexity" evidence="4">
    <location>
        <begin position="399"/>
        <end position="415"/>
    </location>
</feature>
<dbReference type="Pfam" id="PF00112">
    <property type="entry name" value="Peptidase_C1"/>
    <property type="match status" value="1"/>
</dbReference>
<evidence type="ECO:0000259" key="5">
    <source>
        <dbReference type="SMART" id="SM00645"/>
    </source>
</evidence>
<dbReference type="InterPro" id="IPR013128">
    <property type="entry name" value="Peptidase_C1A"/>
</dbReference>
<accession>A0ABD3SQC9</accession>
<dbReference type="Proteomes" id="UP001530377">
    <property type="component" value="Unassembled WGS sequence"/>
</dbReference>
<dbReference type="PROSITE" id="PS00639">
    <property type="entry name" value="THIOL_PROTEASE_HIS"/>
    <property type="match status" value="1"/>
</dbReference>
<feature type="compositionally biased region" description="Basic and acidic residues" evidence="4">
    <location>
        <begin position="193"/>
        <end position="205"/>
    </location>
</feature>
<evidence type="ECO:0000259" key="6">
    <source>
        <dbReference type="SMART" id="SM00848"/>
    </source>
</evidence>
<keyword evidence="2" id="KW-0865">Zymogen</keyword>
<dbReference type="InterPro" id="IPR000169">
    <property type="entry name" value="Pept_cys_AS"/>
</dbReference>
<evidence type="ECO:0000256" key="1">
    <source>
        <dbReference type="ARBA" id="ARBA00008455"/>
    </source>
</evidence>
<dbReference type="InterPro" id="IPR025660">
    <property type="entry name" value="Pept_his_AS"/>
</dbReference>
<organism evidence="7 8">
    <name type="scientific">Cyclostephanos tholiformis</name>
    <dbReference type="NCBI Taxonomy" id="382380"/>
    <lineage>
        <taxon>Eukaryota</taxon>
        <taxon>Sar</taxon>
        <taxon>Stramenopiles</taxon>
        <taxon>Ochrophyta</taxon>
        <taxon>Bacillariophyta</taxon>
        <taxon>Coscinodiscophyceae</taxon>
        <taxon>Thalassiosirophycidae</taxon>
        <taxon>Stephanodiscales</taxon>
        <taxon>Stephanodiscaceae</taxon>
        <taxon>Cyclostephanos</taxon>
    </lineage>
</organism>
<feature type="compositionally biased region" description="Acidic residues" evidence="4">
    <location>
        <begin position="56"/>
        <end position="68"/>
    </location>
</feature>
<feature type="region of interest" description="Disordered" evidence="4">
    <location>
        <begin position="1085"/>
        <end position="1111"/>
    </location>
</feature>
<dbReference type="CDD" id="cd02248">
    <property type="entry name" value="Peptidase_C1A"/>
    <property type="match status" value="1"/>
</dbReference>
<feature type="domain" description="Cathepsin propeptide inhibitor" evidence="6">
    <location>
        <begin position="638"/>
        <end position="700"/>
    </location>
</feature>
<feature type="domain" description="Peptidase C1A papain C-terminal" evidence="5">
    <location>
        <begin position="839"/>
        <end position="1151"/>
    </location>
</feature>
<evidence type="ECO:0000256" key="4">
    <source>
        <dbReference type="SAM" id="MobiDB-lite"/>
    </source>
</evidence>
<dbReference type="SUPFAM" id="SSF54001">
    <property type="entry name" value="Cysteine proteinases"/>
    <property type="match status" value="2"/>
</dbReference>
<feature type="region of interest" description="Disordered" evidence="4">
    <location>
        <begin position="1"/>
        <end position="145"/>
    </location>
</feature>
<dbReference type="Gene3D" id="3.90.70.10">
    <property type="entry name" value="Cysteine proteinases"/>
    <property type="match status" value="1"/>
</dbReference>